<dbReference type="KEGG" id="ovb:NB640_04675"/>
<sequence>MEINIKEGDNIKSYQTRYENVSIFREAVSLCISPLIERVILAGPLTDMSRKDSPVVHETDRCVRLFAPGEERLSFLLQKESAFTDNEKNLLEQVVRRLHGKRVSRPYTSRLDDMAFMISE</sequence>
<dbReference type="AlphaFoldDB" id="A0A9E9P5B8"/>
<accession>A0A9E9P5B8</accession>
<name>A0A9E9P5B8_9BURK</name>
<protein>
    <submittedName>
        <fullName evidence="1">Uncharacterized protein</fullName>
    </submittedName>
</protein>
<organism evidence="1 2">
    <name type="scientific">Oxalobacter vibrioformis</name>
    <dbReference type="NCBI Taxonomy" id="933080"/>
    <lineage>
        <taxon>Bacteria</taxon>
        <taxon>Pseudomonadati</taxon>
        <taxon>Pseudomonadota</taxon>
        <taxon>Betaproteobacteria</taxon>
        <taxon>Burkholderiales</taxon>
        <taxon>Oxalobacteraceae</taxon>
        <taxon>Oxalobacter</taxon>
    </lineage>
</organism>
<dbReference type="RefSeq" id="WP_269310011.1">
    <property type="nucleotide sequence ID" value="NZ_CP098242.1"/>
</dbReference>
<proteinExistence type="predicted"/>
<evidence type="ECO:0000313" key="2">
    <source>
        <dbReference type="Proteomes" id="UP001156215"/>
    </source>
</evidence>
<keyword evidence="2" id="KW-1185">Reference proteome</keyword>
<gene>
    <name evidence="1" type="ORF">NB640_04675</name>
</gene>
<reference evidence="1" key="1">
    <citation type="journal article" date="2022" name="Front. Microbiol.">
        <title>New perspectives on an old grouping: The genomic and phenotypic variability of Oxalobacter formigenes and the implications for calcium oxalate stone prevention.</title>
        <authorList>
            <person name="Chmiel J.A."/>
            <person name="Carr C."/>
            <person name="Stuivenberg G.A."/>
            <person name="Venema R."/>
            <person name="Chanyi R.M."/>
            <person name="Al K.F."/>
            <person name="Giguere D."/>
            <person name="Say H."/>
            <person name="Akouris P.P."/>
            <person name="Dominguez Romero S.A."/>
            <person name="Kwong A."/>
            <person name="Tai V."/>
            <person name="Koval S.F."/>
            <person name="Razvi H."/>
            <person name="Bjazevic J."/>
            <person name="Burton J.P."/>
        </authorList>
    </citation>
    <scope>NUCLEOTIDE SEQUENCE</scope>
    <source>
        <strain evidence="1">WoOx3</strain>
    </source>
</reference>
<evidence type="ECO:0000313" key="1">
    <source>
        <dbReference type="EMBL" id="WAW10936.1"/>
    </source>
</evidence>
<dbReference type="Proteomes" id="UP001156215">
    <property type="component" value="Chromosome"/>
</dbReference>
<dbReference type="EMBL" id="CP098242">
    <property type="protein sequence ID" value="WAW10936.1"/>
    <property type="molecule type" value="Genomic_DNA"/>
</dbReference>